<feature type="transmembrane region" description="Helical" evidence="2">
    <location>
        <begin position="319"/>
        <end position="340"/>
    </location>
</feature>
<evidence type="ECO:0000256" key="2">
    <source>
        <dbReference type="SAM" id="Phobius"/>
    </source>
</evidence>
<feature type="non-terminal residue" evidence="3">
    <location>
        <position position="342"/>
    </location>
</feature>
<evidence type="ECO:0000313" key="3">
    <source>
        <dbReference type="EMBL" id="KAF2721863.1"/>
    </source>
</evidence>
<name>A0A9P4Q758_9PEZI</name>
<feature type="non-terminal residue" evidence="3">
    <location>
        <position position="1"/>
    </location>
</feature>
<dbReference type="OrthoDB" id="9988102at2759"/>
<evidence type="ECO:0000313" key="4">
    <source>
        <dbReference type="Proteomes" id="UP000799441"/>
    </source>
</evidence>
<keyword evidence="4" id="KW-1185">Reference proteome</keyword>
<feature type="transmembrane region" description="Helical" evidence="2">
    <location>
        <begin position="291"/>
        <end position="312"/>
    </location>
</feature>
<reference evidence="3" key="1">
    <citation type="journal article" date="2020" name="Stud. Mycol.">
        <title>101 Dothideomycetes genomes: a test case for predicting lifestyles and emergence of pathogens.</title>
        <authorList>
            <person name="Haridas S."/>
            <person name="Albert R."/>
            <person name="Binder M."/>
            <person name="Bloem J."/>
            <person name="Labutti K."/>
            <person name="Salamov A."/>
            <person name="Andreopoulos B."/>
            <person name="Baker S."/>
            <person name="Barry K."/>
            <person name="Bills G."/>
            <person name="Bluhm B."/>
            <person name="Cannon C."/>
            <person name="Castanera R."/>
            <person name="Culley D."/>
            <person name="Daum C."/>
            <person name="Ezra D."/>
            <person name="Gonzalez J."/>
            <person name="Henrissat B."/>
            <person name="Kuo A."/>
            <person name="Liang C."/>
            <person name="Lipzen A."/>
            <person name="Lutzoni F."/>
            <person name="Magnuson J."/>
            <person name="Mondo S."/>
            <person name="Nolan M."/>
            <person name="Ohm R."/>
            <person name="Pangilinan J."/>
            <person name="Park H.-J."/>
            <person name="Ramirez L."/>
            <person name="Alfaro M."/>
            <person name="Sun H."/>
            <person name="Tritt A."/>
            <person name="Yoshinaga Y."/>
            <person name="Zwiers L.-H."/>
            <person name="Turgeon B."/>
            <person name="Goodwin S."/>
            <person name="Spatafora J."/>
            <person name="Crous P."/>
            <person name="Grigoriev I."/>
        </authorList>
    </citation>
    <scope>NUCLEOTIDE SEQUENCE</scope>
    <source>
        <strain evidence="3">CBS 116435</strain>
    </source>
</reference>
<feature type="compositionally biased region" description="Low complexity" evidence="1">
    <location>
        <begin position="71"/>
        <end position="86"/>
    </location>
</feature>
<protein>
    <submittedName>
        <fullName evidence="3">Uncharacterized protein</fullName>
    </submittedName>
</protein>
<dbReference type="EMBL" id="MU003787">
    <property type="protein sequence ID" value="KAF2721863.1"/>
    <property type="molecule type" value="Genomic_DNA"/>
</dbReference>
<keyword evidence="2" id="KW-0472">Membrane</keyword>
<dbReference type="AlphaFoldDB" id="A0A9P4Q758"/>
<feature type="compositionally biased region" description="Polar residues" evidence="1">
    <location>
        <begin position="100"/>
        <end position="116"/>
    </location>
</feature>
<feature type="region of interest" description="Disordered" evidence="1">
    <location>
        <begin position="67"/>
        <end position="126"/>
    </location>
</feature>
<organism evidence="3 4">
    <name type="scientific">Polychaeton citri CBS 116435</name>
    <dbReference type="NCBI Taxonomy" id="1314669"/>
    <lineage>
        <taxon>Eukaryota</taxon>
        <taxon>Fungi</taxon>
        <taxon>Dikarya</taxon>
        <taxon>Ascomycota</taxon>
        <taxon>Pezizomycotina</taxon>
        <taxon>Dothideomycetes</taxon>
        <taxon>Dothideomycetidae</taxon>
        <taxon>Capnodiales</taxon>
        <taxon>Capnodiaceae</taxon>
        <taxon>Polychaeton</taxon>
    </lineage>
</organism>
<sequence length="342" mass="38217">GLVFKGLTNSAVRGIMWLQRNYGPEPPVEFGKVRVRWTCACGEQLYDDFVERRAGAARELEAYLNRPRAHTGAGSNPSTPSSANSSQIFDGSSGGPPSSQTSWASYGSPGRASSTEKGGMRGLQTYANMPVPTSTWPPAEPPWLLTCANEDRYTPKLSHIDVGRYKITSDKDLALALRNLYFHVNRKWWRTLRLRGLSTIEFVQFEVHQNRFADIRKSPDMPTSPQDYEFEPSELMPPVGSQYLLHLFKHPEDYDGELITYLRAPKKKTGRLQIGAGYGINLVEGFETSKVWMLMSILFALGSLVFGTVWAWKRHDVQGAFGVAAWICTFAVLATGWLQACL</sequence>
<gene>
    <name evidence="3" type="ORF">K431DRAFT_202471</name>
</gene>
<proteinExistence type="predicted"/>
<evidence type="ECO:0000256" key="1">
    <source>
        <dbReference type="SAM" id="MobiDB-lite"/>
    </source>
</evidence>
<comment type="caution">
    <text evidence="3">The sequence shown here is derived from an EMBL/GenBank/DDBJ whole genome shotgun (WGS) entry which is preliminary data.</text>
</comment>
<keyword evidence="2" id="KW-0812">Transmembrane</keyword>
<accession>A0A9P4Q758</accession>
<dbReference type="Proteomes" id="UP000799441">
    <property type="component" value="Unassembled WGS sequence"/>
</dbReference>
<keyword evidence="2" id="KW-1133">Transmembrane helix</keyword>